<gene>
    <name evidence="3" type="ORF">UFOVP756_10</name>
</gene>
<organism evidence="3">
    <name type="scientific">uncultured Caudovirales phage</name>
    <dbReference type="NCBI Taxonomy" id="2100421"/>
    <lineage>
        <taxon>Viruses</taxon>
        <taxon>Duplodnaviria</taxon>
        <taxon>Heunggongvirae</taxon>
        <taxon>Uroviricota</taxon>
        <taxon>Caudoviricetes</taxon>
        <taxon>Peduoviridae</taxon>
        <taxon>Maltschvirus</taxon>
        <taxon>Maltschvirus maltsch</taxon>
    </lineage>
</organism>
<evidence type="ECO:0000256" key="1">
    <source>
        <dbReference type="SAM" id="Coils"/>
    </source>
</evidence>
<reference evidence="3" key="1">
    <citation type="submission" date="2020-05" db="EMBL/GenBank/DDBJ databases">
        <authorList>
            <person name="Chiriac C."/>
            <person name="Salcher M."/>
            <person name="Ghai R."/>
            <person name="Kavagutti S V."/>
        </authorList>
    </citation>
    <scope>NUCLEOTIDE SEQUENCE</scope>
</reference>
<sequence length="787" mass="86589">MAKEEIIIDVQIDLGDVEKRLGDVTKKMSELKDQNAETRKQMKSGEIDWTSGAKLIAENTNQIKQLTAQEKQLSGQLAIATADNRKYGDSNVELRAQVADLERQYNSLSKEQKNTEGGKAMLKLQNELKDKVKENSEQLGNFQGNVGNYGKALDAVAPSLKGTITGFLDMGKALWALVANPIGAFIAAISAFFLALYSVLKNFDPVLDKIEQGFAAVSSALSVLKESVLSVITGQRSLSDAIANTGEEMSKAANEAANLKKAQQELDDQQQVSTVNQEKYKNKISELILQSKNRTLSEKERISLIDKALKLEEDAFKERKKIADEEVRIAQESIINDHKLTAFQASELKKRGISYLNWLKDRKQISDDERQVLIDALLKQQSIEGESIALREKALNRRDQLEQAAADKAEKRRVLAEQAADKKKLEEEKANQKAEKDAAKKLADAEKLANKEIAILQANLKSYLDANEIKLASDVLTAKERHAIELDNLKNQRDELLEEQNKKLIANKDYLDQYNAITTQITDDYNKNVQLKNIEFEKAEKQRKIDVKLADLQNAYDAELANSDKQFQLKQQQLDLQKQIEIEAAEKIGASKSAIEDKYAKLSLDLDKAKADSKLSMEISLANSISTIAGKQTQLGKLAAAAAIAIDTYKGAMAAYASFAGMGPVGIVAGVAAAAAVGVQGALNIKKVMAVEEPKGPKFASGGIVPGTSYSGDMVNARLNSGEMVLNQVQQQRLFDMVANGAQIGSNGIDYNALAQAISKQPAPVLNYSEFTQFQQKIVTFDELTRI</sequence>
<feature type="coiled-coil region" evidence="1">
    <location>
        <begin position="479"/>
        <end position="509"/>
    </location>
</feature>
<dbReference type="EMBL" id="LR798354">
    <property type="protein sequence ID" value="CAB5225830.1"/>
    <property type="molecule type" value="Genomic_DNA"/>
</dbReference>
<keyword evidence="2" id="KW-0472">Membrane</keyword>
<keyword evidence="2" id="KW-0812">Transmembrane</keyword>
<feature type="coiled-coil region" evidence="1">
    <location>
        <begin position="391"/>
        <end position="451"/>
    </location>
</feature>
<feature type="coiled-coil region" evidence="1">
    <location>
        <begin position="242"/>
        <end position="272"/>
    </location>
</feature>
<protein>
    <submittedName>
        <fullName evidence="3">Uncharacterized protein</fullName>
    </submittedName>
</protein>
<keyword evidence="2" id="KW-1133">Transmembrane helix</keyword>
<proteinExistence type="predicted"/>
<keyword evidence="1" id="KW-0175">Coiled coil</keyword>
<evidence type="ECO:0000313" key="3">
    <source>
        <dbReference type="EMBL" id="CAB5225830.1"/>
    </source>
</evidence>
<evidence type="ECO:0000256" key="2">
    <source>
        <dbReference type="SAM" id="Phobius"/>
    </source>
</evidence>
<accession>A0A6J7X886</accession>
<name>A0A6J7X886_9CAUD</name>
<feature type="coiled-coil region" evidence="1">
    <location>
        <begin position="14"/>
        <end position="118"/>
    </location>
</feature>
<feature type="transmembrane region" description="Helical" evidence="2">
    <location>
        <begin position="174"/>
        <end position="200"/>
    </location>
</feature>